<gene>
    <name evidence="3" type="ORF">MST27_14440</name>
</gene>
<dbReference type="InterPro" id="IPR036873">
    <property type="entry name" value="Rhodanese-like_dom_sf"/>
</dbReference>
<evidence type="ECO:0000313" key="4">
    <source>
        <dbReference type="Proteomes" id="UP001139682"/>
    </source>
</evidence>
<dbReference type="InterPro" id="IPR001763">
    <property type="entry name" value="Rhodanese-like_dom"/>
</dbReference>
<keyword evidence="4" id="KW-1185">Reference proteome</keyword>
<feature type="domain" description="Rhodanese" evidence="2">
    <location>
        <begin position="261"/>
        <end position="342"/>
    </location>
</feature>
<dbReference type="Pfam" id="PF00581">
    <property type="entry name" value="Rhodanese"/>
    <property type="match status" value="1"/>
</dbReference>
<dbReference type="SUPFAM" id="SSF51206">
    <property type="entry name" value="cAMP-binding domain-like"/>
    <property type="match status" value="2"/>
</dbReference>
<organism evidence="3 4">
    <name type="scientific">Stutzerimonas marianensis</name>
    <dbReference type="NCBI Taxonomy" id="2929513"/>
    <lineage>
        <taxon>Bacteria</taxon>
        <taxon>Pseudomonadati</taxon>
        <taxon>Pseudomonadota</taxon>
        <taxon>Gammaproteobacteria</taxon>
        <taxon>Pseudomonadales</taxon>
        <taxon>Pseudomonadaceae</taxon>
        <taxon>Stutzerimonas</taxon>
    </lineage>
</organism>
<dbReference type="PANTHER" id="PTHR24567:SF26">
    <property type="entry name" value="REGULATORY PROTEIN YEIL"/>
    <property type="match status" value="1"/>
</dbReference>
<name>A0A9X1W6Y3_9GAMM</name>
<dbReference type="RefSeq" id="WP_243606635.1">
    <property type="nucleotide sequence ID" value="NZ_JALGRD010000007.1"/>
</dbReference>
<feature type="domain" description="Cyclic nucleotide-binding" evidence="1">
    <location>
        <begin position="15"/>
        <end position="62"/>
    </location>
</feature>
<evidence type="ECO:0000259" key="2">
    <source>
        <dbReference type="PROSITE" id="PS50206"/>
    </source>
</evidence>
<accession>A0A9X1W6Y3</accession>
<dbReference type="Gene3D" id="3.40.250.10">
    <property type="entry name" value="Rhodanese-like domain"/>
    <property type="match status" value="1"/>
</dbReference>
<dbReference type="CDD" id="cd00038">
    <property type="entry name" value="CAP_ED"/>
    <property type="match status" value="2"/>
</dbReference>
<dbReference type="InterPro" id="IPR000595">
    <property type="entry name" value="cNMP-bd_dom"/>
</dbReference>
<dbReference type="EMBL" id="JALGRD010000007">
    <property type="protein sequence ID" value="MCJ0974567.1"/>
    <property type="molecule type" value="Genomic_DNA"/>
</dbReference>
<dbReference type="GO" id="GO:0005829">
    <property type="term" value="C:cytosol"/>
    <property type="evidence" value="ECO:0007669"/>
    <property type="project" value="TreeGrafter"/>
</dbReference>
<dbReference type="CDD" id="cd00158">
    <property type="entry name" value="RHOD"/>
    <property type="match status" value="1"/>
</dbReference>
<dbReference type="Gene3D" id="2.60.120.10">
    <property type="entry name" value="Jelly Rolls"/>
    <property type="match status" value="2"/>
</dbReference>
<evidence type="ECO:0000259" key="1">
    <source>
        <dbReference type="PROSITE" id="PS50042"/>
    </source>
</evidence>
<evidence type="ECO:0000313" key="3">
    <source>
        <dbReference type="EMBL" id="MCJ0974567.1"/>
    </source>
</evidence>
<dbReference type="AlphaFoldDB" id="A0A9X1W6Y3"/>
<dbReference type="InterPro" id="IPR018490">
    <property type="entry name" value="cNMP-bd_dom_sf"/>
</dbReference>
<dbReference type="SMART" id="SM00100">
    <property type="entry name" value="cNMP"/>
    <property type="match status" value="2"/>
</dbReference>
<feature type="domain" description="Cyclic nucleotide-binding" evidence="1">
    <location>
        <begin position="142"/>
        <end position="244"/>
    </location>
</feature>
<comment type="caution">
    <text evidence="3">The sequence shown here is derived from an EMBL/GenBank/DDBJ whole genome shotgun (WGS) entry which is preliminary data.</text>
</comment>
<dbReference type="GO" id="GO:0003700">
    <property type="term" value="F:DNA-binding transcription factor activity"/>
    <property type="evidence" value="ECO:0007669"/>
    <property type="project" value="TreeGrafter"/>
</dbReference>
<dbReference type="Proteomes" id="UP001139682">
    <property type="component" value="Unassembled WGS sequence"/>
</dbReference>
<dbReference type="InterPro" id="IPR014710">
    <property type="entry name" value="RmlC-like_jellyroll"/>
</dbReference>
<dbReference type="InterPro" id="IPR050397">
    <property type="entry name" value="Env_Response_Regulators"/>
</dbReference>
<proteinExistence type="predicted"/>
<dbReference type="PROSITE" id="PS50206">
    <property type="entry name" value="RHODANESE_3"/>
    <property type="match status" value="1"/>
</dbReference>
<dbReference type="Pfam" id="PF00027">
    <property type="entry name" value="cNMP_binding"/>
    <property type="match status" value="1"/>
</dbReference>
<dbReference type="PROSITE" id="PS50042">
    <property type="entry name" value="CNMP_BINDING_3"/>
    <property type="match status" value="2"/>
</dbReference>
<dbReference type="PANTHER" id="PTHR24567">
    <property type="entry name" value="CRP FAMILY TRANSCRIPTIONAL REGULATORY PROTEIN"/>
    <property type="match status" value="1"/>
</dbReference>
<sequence length="367" mass="39869">MNKPLHVDQISHLFPLNALAPRQLQQLRDQLTPRALGRGEALFEAGAGVNATYFLLKGALALHGPGGDRSLVAESPEGRRALVPGASLQSAHATEDSSVLMIDSRALDRLLSRQQADADLLLELASTGELTDWLEELLDNPLFAKVPVENVRQMLGRLHEIELPAGYVLLREGDAGDCCYFLKRGRAEVITGLGGNRQVVAELAVGACFGEEALLSDAPRNATVSLIEDGAVLRLARQDFLALLQAPVVAEVELDEAEALLEQGAQWLDVRLTDEYERGHAAQALNMPLHLLRLKTRLLAPERVYLCYCDSGKRSANGVFLLAQLGFRAYGLRGGLNALSCERLDRFLCEQGSGYLARSGGRTERSG</sequence>
<protein>
    <submittedName>
        <fullName evidence="3">Cyclic nucleotide-binding domain-containing protein</fullName>
    </submittedName>
</protein>
<dbReference type="SMART" id="SM00450">
    <property type="entry name" value="RHOD"/>
    <property type="match status" value="1"/>
</dbReference>
<dbReference type="SUPFAM" id="SSF52821">
    <property type="entry name" value="Rhodanese/Cell cycle control phosphatase"/>
    <property type="match status" value="1"/>
</dbReference>
<reference evidence="3" key="1">
    <citation type="submission" date="2022-03" db="EMBL/GenBank/DDBJ databases">
        <title>Pseudomonas marianensis sp. nov., a marine bacterium isolated from deep-sea sediments of the Mariana Trench.</title>
        <authorList>
            <person name="Wei Y."/>
        </authorList>
    </citation>
    <scope>NUCLEOTIDE SEQUENCE</scope>
    <source>
        <strain evidence="3">PS1</strain>
    </source>
</reference>